<gene>
    <name evidence="2" type="ORF">DMN91_010337</name>
</gene>
<dbReference type="AlphaFoldDB" id="A0A3L8DCL3"/>
<reference evidence="2" key="1">
    <citation type="journal article" date="2018" name="Genome Res.">
        <title>The genomic architecture and molecular evolution of ant odorant receptors.</title>
        <authorList>
            <person name="McKenzie S.K."/>
            <person name="Kronauer D.J.C."/>
        </authorList>
    </citation>
    <scope>NUCLEOTIDE SEQUENCE [LARGE SCALE GENOMIC DNA]</scope>
    <source>
        <strain evidence="2">Clonal line C1</strain>
    </source>
</reference>
<sequence>MGSTKLKGLSMRSNSDMNMSQSVHPTTIKKDTFDYGYIDAIDKEFINLLQKREENIKTRQEKMFISEISNFEDIPDFSDLCIPDVFWTHPLMKYTTIFCLLICPKCLTYLRYPKHLMMTTKCTTNYSIN</sequence>
<feature type="compositionally biased region" description="Polar residues" evidence="1">
    <location>
        <begin position="11"/>
        <end position="22"/>
    </location>
</feature>
<dbReference type="Proteomes" id="UP000279307">
    <property type="component" value="Chromosome 10"/>
</dbReference>
<dbReference type="OrthoDB" id="16679at2759"/>
<evidence type="ECO:0000256" key="1">
    <source>
        <dbReference type="SAM" id="MobiDB-lite"/>
    </source>
</evidence>
<organism evidence="2">
    <name type="scientific">Ooceraea biroi</name>
    <name type="common">Clonal raider ant</name>
    <name type="synonym">Cerapachys biroi</name>
    <dbReference type="NCBI Taxonomy" id="2015173"/>
    <lineage>
        <taxon>Eukaryota</taxon>
        <taxon>Metazoa</taxon>
        <taxon>Ecdysozoa</taxon>
        <taxon>Arthropoda</taxon>
        <taxon>Hexapoda</taxon>
        <taxon>Insecta</taxon>
        <taxon>Pterygota</taxon>
        <taxon>Neoptera</taxon>
        <taxon>Endopterygota</taxon>
        <taxon>Hymenoptera</taxon>
        <taxon>Apocrita</taxon>
        <taxon>Aculeata</taxon>
        <taxon>Formicoidea</taxon>
        <taxon>Formicidae</taxon>
        <taxon>Dorylinae</taxon>
        <taxon>Ooceraea</taxon>
    </lineage>
</organism>
<comment type="caution">
    <text evidence="2">The sequence shown here is derived from an EMBL/GenBank/DDBJ whole genome shotgun (WGS) entry which is preliminary data.</text>
</comment>
<feature type="region of interest" description="Disordered" evidence="1">
    <location>
        <begin position="1"/>
        <end position="22"/>
    </location>
</feature>
<name>A0A3L8DCL3_OOCBI</name>
<reference evidence="2" key="2">
    <citation type="submission" date="2018-07" db="EMBL/GenBank/DDBJ databases">
        <authorList>
            <person name="Mckenzie S.K."/>
            <person name="Kronauer D.J.C."/>
        </authorList>
    </citation>
    <scope>NUCLEOTIDE SEQUENCE</scope>
    <source>
        <strain evidence="2">Clonal line C1</strain>
    </source>
</reference>
<proteinExistence type="predicted"/>
<evidence type="ECO:0000313" key="2">
    <source>
        <dbReference type="EMBL" id="RLU18094.1"/>
    </source>
</evidence>
<protein>
    <submittedName>
        <fullName evidence="2">Uncharacterized protein</fullName>
    </submittedName>
</protein>
<accession>A0A3L8DCL3</accession>
<dbReference type="EMBL" id="QOIP01000010">
    <property type="protein sequence ID" value="RLU18094.1"/>
    <property type="molecule type" value="Genomic_DNA"/>
</dbReference>